<organism evidence="2 3">
    <name type="scientific">Wickerhamomyces anomalus (strain ATCC 58044 / CBS 1984 / NCYC 433 / NRRL Y-366-8)</name>
    <name type="common">Yeast</name>
    <name type="synonym">Hansenula anomala</name>
    <dbReference type="NCBI Taxonomy" id="683960"/>
    <lineage>
        <taxon>Eukaryota</taxon>
        <taxon>Fungi</taxon>
        <taxon>Dikarya</taxon>
        <taxon>Ascomycota</taxon>
        <taxon>Saccharomycotina</taxon>
        <taxon>Saccharomycetes</taxon>
        <taxon>Phaffomycetales</taxon>
        <taxon>Wickerhamomycetaceae</taxon>
        <taxon>Wickerhamomyces</taxon>
    </lineage>
</organism>
<dbReference type="GeneID" id="30202204"/>
<reference evidence="2 3" key="1">
    <citation type="journal article" date="2016" name="Proc. Natl. Acad. Sci. U.S.A.">
        <title>Comparative genomics of biotechnologically important yeasts.</title>
        <authorList>
            <person name="Riley R."/>
            <person name="Haridas S."/>
            <person name="Wolfe K.H."/>
            <person name="Lopes M.R."/>
            <person name="Hittinger C.T."/>
            <person name="Goeker M."/>
            <person name="Salamov A.A."/>
            <person name="Wisecaver J.H."/>
            <person name="Long T.M."/>
            <person name="Calvey C.H."/>
            <person name="Aerts A.L."/>
            <person name="Barry K.W."/>
            <person name="Choi C."/>
            <person name="Clum A."/>
            <person name="Coughlan A.Y."/>
            <person name="Deshpande S."/>
            <person name="Douglass A.P."/>
            <person name="Hanson S.J."/>
            <person name="Klenk H.-P."/>
            <person name="LaButti K.M."/>
            <person name="Lapidus A."/>
            <person name="Lindquist E.A."/>
            <person name="Lipzen A.M."/>
            <person name="Meier-Kolthoff J.P."/>
            <person name="Ohm R.A."/>
            <person name="Otillar R.P."/>
            <person name="Pangilinan J.L."/>
            <person name="Peng Y."/>
            <person name="Rokas A."/>
            <person name="Rosa C.A."/>
            <person name="Scheuner C."/>
            <person name="Sibirny A.A."/>
            <person name="Slot J.C."/>
            <person name="Stielow J.B."/>
            <person name="Sun H."/>
            <person name="Kurtzman C.P."/>
            <person name="Blackwell M."/>
            <person name="Grigoriev I.V."/>
            <person name="Jeffries T.W."/>
        </authorList>
    </citation>
    <scope>NUCLEOTIDE SEQUENCE [LARGE SCALE GENOMIC DNA]</scope>
    <source>
        <strain evidence="3">ATCC 58044 / CBS 1984 / NCYC 433 / NRRL Y-366-8</strain>
    </source>
</reference>
<dbReference type="Proteomes" id="UP000094112">
    <property type="component" value="Unassembled WGS sequence"/>
</dbReference>
<proteinExistence type="predicted"/>
<feature type="region of interest" description="Disordered" evidence="1">
    <location>
        <begin position="38"/>
        <end position="130"/>
    </location>
</feature>
<evidence type="ECO:0000256" key="1">
    <source>
        <dbReference type="SAM" id="MobiDB-lite"/>
    </source>
</evidence>
<dbReference type="RefSeq" id="XP_019038525.1">
    <property type="nucleotide sequence ID" value="XM_019184958.1"/>
</dbReference>
<evidence type="ECO:0000313" key="2">
    <source>
        <dbReference type="EMBL" id="ODQ59318.1"/>
    </source>
</evidence>
<protein>
    <submittedName>
        <fullName evidence="2">Uncharacterized protein</fullName>
    </submittedName>
</protein>
<dbReference type="EMBL" id="KV454211">
    <property type="protein sequence ID" value="ODQ59318.1"/>
    <property type="molecule type" value="Genomic_DNA"/>
</dbReference>
<gene>
    <name evidence="2" type="ORF">WICANDRAFT_79836</name>
</gene>
<feature type="compositionally biased region" description="Low complexity" evidence="1">
    <location>
        <begin position="38"/>
        <end position="50"/>
    </location>
</feature>
<dbReference type="AlphaFoldDB" id="A0A1E3P1W0"/>
<keyword evidence="3" id="KW-1185">Reference proteome</keyword>
<sequence>MLFMFRNGKGIWRLRWKLLMVFAIVIVLVKSISTIRSNSQNDLQTSSSSSRVDKEQPENQQIDTKDNEKEARINWSPHGKININNEDAAGVKPDEKAEADKIKAPDVPVYNDDGDYPLPKYDKILNEKEG</sequence>
<evidence type="ECO:0000313" key="3">
    <source>
        <dbReference type="Proteomes" id="UP000094112"/>
    </source>
</evidence>
<feature type="compositionally biased region" description="Basic and acidic residues" evidence="1">
    <location>
        <begin position="92"/>
        <end position="104"/>
    </location>
</feature>
<name>A0A1E3P1W0_WICAA</name>
<feature type="compositionally biased region" description="Basic and acidic residues" evidence="1">
    <location>
        <begin position="120"/>
        <end position="130"/>
    </location>
</feature>
<accession>A0A1E3P1W0</accession>
<feature type="compositionally biased region" description="Basic and acidic residues" evidence="1">
    <location>
        <begin position="51"/>
        <end position="72"/>
    </location>
</feature>